<reference evidence="2" key="1">
    <citation type="submission" date="2020-07" db="EMBL/GenBank/DDBJ databases">
        <title>The High-quality genome of the commercially important snow crab, Chionoecetes opilio.</title>
        <authorList>
            <person name="Jeong J.-H."/>
            <person name="Ryu S."/>
        </authorList>
    </citation>
    <scope>NUCLEOTIDE SEQUENCE</scope>
    <source>
        <strain evidence="2">MADBK_172401_WGS</strain>
        <tissue evidence="2">Digestive gland</tissue>
    </source>
</reference>
<organism evidence="2 3">
    <name type="scientific">Chionoecetes opilio</name>
    <name type="common">Atlantic snow crab</name>
    <name type="synonym">Cancer opilio</name>
    <dbReference type="NCBI Taxonomy" id="41210"/>
    <lineage>
        <taxon>Eukaryota</taxon>
        <taxon>Metazoa</taxon>
        <taxon>Ecdysozoa</taxon>
        <taxon>Arthropoda</taxon>
        <taxon>Crustacea</taxon>
        <taxon>Multicrustacea</taxon>
        <taxon>Malacostraca</taxon>
        <taxon>Eumalacostraca</taxon>
        <taxon>Eucarida</taxon>
        <taxon>Decapoda</taxon>
        <taxon>Pleocyemata</taxon>
        <taxon>Brachyura</taxon>
        <taxon>Eubrachyura</taxon>
        <taxon>Majoidea</taxon>
        <taxon>Majidae</taxon>
        <taxon>Chionoecetes</taxon>
    </lineage>
</organism>
<feature type="region of interest" description="Disordered" evidence="1">
    <location>
        <begin position="124"/>
        <end position="151"/>
    </location>
</feature>
<comment type="caution">
    <text evidence="2">The sequence shown here is derived from an EMBL/GenBank/DDBJ whole genome shotgun (WGS) entry which is preliminary data.</text>
</comment>
<protein>
    <submittedName>
        <fullName evidence="2">RNA transcription, translation and transport factor protein</fullName>
    </submittedName>
</protein>
<evidence type="ECO:0000313" key="2">
    <source>
        <dbReference type="EMBL" id="KAG0728072.1"/>
    </source>
</evidence>
<dbReference type="PANTHER" id="PTHR15924">
    <property type="entry name" value="CLE"/>
    <property type="match status" value="1"/>
</dbReference>
<feature type="compositionally biased region" description="Basic and acidic residues" evidence="1">
    <location>
        <begin position="126"/>
        <end position="151"/>
    </location>
</feature>
<dbReference type="EMBL" id="JACEEZ010002663">
    <property type="protein sequence ID" value="KAG0728072.1"/>
    <property type="molecule type" value="Genomic_DNA"/>
</dbReference>
<gene>
    <name evidence="2" type="primary">rtraf</name>
    <name evidence="2" type="ORF">GWK47_033245</name>
</gene>
<dbReference type="OrthoDB" id="514167at2759"/>
<dbReference type="Pfam" id="PF10036">
    <property type="entry name" value="RLL"/>
    <property type="match status" value="2"/>
</dbReference>
<sequence>MAVSDVNIIQPPLLLSIVKRLISQVCRFTWDTSLSDALHAPTMDEKNYRDLIVWLEDQKIRHYKIEDRGALKGIEEKDWSTAFKRYLGSLNCPINPNEHAAVLDWLLCLAVRFEYSDNGPVPRVKMKGERRPSSTEEGYHKRDVFRNEEQRRRSARRHGHCFSAKFEETGSSRILGCRPLSARGNDFTIAASQSAILGEIYPSYSYVKLTLEINGVNKLAGQLGVTQHPDHLVTLKGISKLITSRLSAEAMQSPGEVIHQVSSPH</sequence>
<dbReference type="Proteomes" id="UP000770661">
    <property type="component" value="Unassembled WGS sequence"/>
</dbReference>
<name>A0A8J5D3F6_CHIOP</name>
<accession>A0A8J5D3F6</accession>
<evidence type="ECO:0000313" key="3">
    <source>
        <dbReference type="Proteomes" id="UP000770661"/>
    </source>
</evidence>
<evidence type="ECO:0000256" key="1">
    <source>
        <dbReference type="SAM" id="MobiDB-lite"/>
    </source>
</evidence>
<proteinExistence type="predicted"/>
<dbReference type="AlphaFoldDB" id="A0A8J5D3F6"/>
<keyword evidence="3" id="KW-1185">Reference proteome</keyword>
<dbReference type="InterPro" id="IPR019265">
    <property type="entry name" value="RTRAF"/>
</dbReference>